<dbReference type="GO" id="GO:0031419">
    <property type="term" value="F:cobalamin binding"/>
    <property type="evidence" value="ECO:0007669"/>
    <property type="project" value="TreeGrafter"/>
</dbReference>
<dbReference type="Pfam" id="PF14478">
    <property type="entry name" value="DUF4430"/>
    <property type="match status" value="1"/>
</dbReference>
<feature type="compositionally biased region" description="Low complexity" evidence="1">
    <location>
        <begin position="60"/>
        <end position="88"/>
    </location>
</feature>
<dbReference type="Gene3D" id="2.170.130.30">
    <property type="match status" value="1"/>
</dbReference>
<organism evidence="4 5">
    <name type="scientific">Dissostichus eleginoides</name>
    <name type="common">Patagonian toothfish</name>
    <name type="synonym">Dissostichus amissus</name>
    <dbReference type="NCBI Taxonomy" id="100907"/>
    <lineage>
        <taxon>Eukaryota</taxon>
        <taxon>Metazoa</taxon>
        <taxon>Chordata</taxon>
        <taxon>Craniata</taxon>
        <taxon>Vertebrata</taxon>
        <taxon>Euteleostomi</taxon>
        <taxon>Actinopterygii</taxon>
        <taxon>Neopterygii</taxon>
        <taxon>Teleostei</taxon>
        <taxon>Neoteleostei</taxon>
        <taxon>Acanthomorphata</taxon>
        <taxon>Eupercaria</taxon>
        <taxon>Perciformes</taxon>
        <taxon>Notothenioidei</taxon>
        <taxon>Nototheniidae</taxon>
        <taxon>Dissostichus</taxon>
    </lineage>
</organism>
<dbReference type="InterPro" id="IPR027954">
    <property type="entry name" value="Transcobalamin-like_C"/>
</dbReference>
<feature type="signal peptide" evidence="2">
    <location>
        <begin position="1"/>
        <end position="22"/>
    </location>
</feature>
<keyword evidence="2" id="KW-0732">Signal</keyword>
<dbReference type="Proteomes" id="UP001228049">
    <property type="component" value="Unassembled WGS sequence"/>
</dbReference>
<evidence type="ECO:0000256" key="2">
    <source>
        <dbReference type="SAM" id="SignalP"/>
    </source>
</evidence>
<accession>A0AAD9FIB6</accession>
<dbReference type="GO" id="GO:0005615">
    <property type="term" value="C:extracellular space"/>
    <property type="evidence" value="ECO:0007669"/>
    <property type="project" value="TreeGrafter"/>
</dbReference>
<evidence type="ECO:0000313" key="5">
    <source>
        <dbReference type="Proteomes" id="UP001228049"/>
    </source>
</evidence>
<gene>
    <name evidence="4" type="ORF">KUDE01_000539</name>
</gene>
<dbReference type="InterPro" id="IPR051588">
    <property type="entry name" value="Cobalamin_Transport"/>
</dbReference>
<comment type="caution">
    <text evidence="4">The sequence shown here is derived from an EMBL/GenBank/DDBJ whole genome shotgun (WGS) entry which is preliminary data.</text>
</comment>
<sequence>MMTPAFLSVALLLLVLLPGTPARKDSPESDLAESFLAESISAESNSAEILSAESISAESISAESNSDESISAESISAESNSDESISAEVKPTPNCVTPFSILVSNSVTNAPNKTYSTCVVYRGILLGGMRRLQETNKGFRFTYTEDPNYGPYLQSVNGLKGSTKDRTYWELLVEKANETISLNVGIGCYIPIQNDQIILNFKEY</sequence>
<protein>
    <submittedName>
        <fullName evidence="4">Cobalamin binding intrinsic factor</fullName>
    </submittedName>
</protein>
<feature type="domain" description="Transcobalamin-like C-terminal" evidence="3">
    <location>
        <begin position="144"/>
        <end position="202"/>
    </location>
</feature>
<reference evidence="4" key="1">
    <citation type="submission" date="2023-04" db="EMBL/GenBank/DDBJ databases">
        <title>Chromosome-level genome of Chaenocephalus aceratus.</title>
        <authorList>
            <person name="Park H."/>
        </authorList>
    </citation>
    <scope>NUCLEOTIDE SEQUENCE</scope>
    <source>
        <strain evidence="4">DE</strain>
        <tissue evidence="4">Muscle</tissue>
    </source>
</reference>
<feature type="region of interest" description="Disordered" evidence="1">
    <location>
        <begin position="60"/>
        <end position="89"/>
    </location>
</feature>
<keyword evidence="5" id="KW-1185">Reference proteome</keyword>
<dbReference type="GO" id="GO:0015889">
    <property type="term" value="P:cobalamin transport"/>
    <property type="evidence" value="ECO:0007669"/>
    <property type="project" value="TreeGrafter"/>
</dbReference>
<dbReference type="AlphaFoldDB" id="A0AAD9FIB6"/>
<evidence type="ECO:0000256" key="1">
    <source>
        <dbReference type="SAM" id="MobiDB-lite"/>
    </source>
</evidence>
<feature type="chain" id="PRO_5042133695" evidence="2">
    <location>
        <begin position="23"/>
        <end position="204"/>
    </location>
</feature>
<evidence type="ECO:0000259" key="3">
    <source>
        <dbReference type="Pfam" id="PF14478"/>
    </source>
</evidence>
<name>A0AAD9FIB6_DISEL</name>
<dbReference type="PANTHER" id="PTHR10559">
    <property type="entry name" value="TRANSCOBALAMIN-1/GASTRIC INTRINSIC FACTOR"/>
    <property type="match status" value="1"/>
</dbReference>
<dbReference type="PANTHER" id="PTHR10559:SF18">
    <property type="entry name" value="TRANSCOBALAMIN II"/>
    <property type="match status" value="1"/>
</dbReference>
<proteinExistence type="predicted"/>
<dbReference type="EMBL" id="JASDAP010000007">
    <property type="protein sequence ID" value="KAK1899750.1"/>
    <property type="molecule type" value="Genomic_DNA"/>
</dbReference>
<evidence type="ECO:0000313" key="4">
    <source>
        <dbReference type="EMBL" id="KAK1899750.1"/>
    </source>
</evidence>